<feature type="chain" id="PRO_5009579559" description="DUF2141 domain-containing protein" evidence="1">
    <location>
        <begin position="20"/>
        <end position="151"/>
    </location>
</feature>
<keyword evidence="3" id="KW-1185">Reference proteome</keyword>
<dbReference type="Pfam" id="PF09912">
    <property type="entry name" value="DUF2141"/>
    <property type="match status" value="1"/>
</dbReference>
<dbReference type="Proteomes" id="UP000177506">
    <property type="component" value="Unassembled WGS sequence"/>
</dbReference>
<name>A0A1G1TIV1_9BACT</name>
<sequence>MKALLFFSFLVGGNCVARAAGPPAAAPGPTTAAVTVVVTGLVSTESVVRLNFYHDPESFLKHGQQAFRLEVKPNGQHEISVPVALAKGDWAVALTQDVNNNDKLDKNLLGIPTEPYAFSNNVRPKLSAPNFEQCKFLADADGKVVTIKLVD</sequence>
<gene>
    <name evidence="2" type="ORF">BEN49_00410</name>
</gene>
<comment type="caution">
    <text evidence="2">The sequence shown here is derived from an EMBL/GenBank/DDBJ whole genome shotgun (WGS) entry which is preliminary data.</text>
</comment>
<dbReference type="OrthoDB" id="9788332at2"/>
<dbReference type="RefSeq" id="WP_070742599.1">
    <property type="nucleotide sequence ID" value="NZ_MDZA01000111.1"/>
</dbReference>
<evidence type="ECO:0008006" key="4">
    <source>
        <dbReference type="Google" id="ProtNLM"/>
    </source>
</evidence>
<proteinExistence type="predicted"/>
<accession>A0A1G1TIV1</accession>
<evidence type="ECO:0000313" key="3">
    <source>
        <dbReference type="Proteomes" id="UP000177506"/>
    </source>
</evidence>
<keyword evidence="1" id="KW-0732">Signal</keyword>
<reference evidence="2 3" key="1">
    <citation type="submission" date="2016-08" db="EMBL/GenBank/DDBJ databases">
        <title>Hymenobacter coccineus sp. nov., Hymenobacter lapidarius sp. nov. and Hymenobacter glacialis sp. nov., isolated from Antarctic soil.</title>
        <authorList>
            <person name="Sedlacek I."/>
            <person name="Kralova S."/>
            <person name="Kyrova K."/>
            <person name="Maslanova I."/>
            <person name="Stankova E."/>
            <person name="Vrbovska V."/>
            <person name="Nemec M."/>
            <person name="Bartak M."/>
            <person name="Svec P."/>
            <person name="Busse H.-J."/>
            <person name="Pantucek R."/>
        </authorList>
    </citation>
    <scope>NUCLEOTIDE SEQUENCE [LARGE SCALE GENOMIC DNA]</scope>
    <source>
        <strain evidence="2 3">CCM 8649</strain>
    </source>
</reference>
<organism evidence="2 3">
    <name type="scientific">Hymenobacter coccineus</name>
    <dbReference type="NCBI Taxonomy" id="1908235"/>
    <lineage>
        <taxon>Bacteria</taxon>
        <taxon>Pseudomonadati</taxon>
        <taxon>Bacteroidota</taxon>
        <taxon>Cytophagia</taxon>
        <taxon>Cytophagales</taxon>
        <taxon>Hymenobacteraceae</taxon>
        <taxon>Hymenobacter</taxon>
    </lineage>
</organism>
<feature type="signal peptide" evidence="1">
    <location>
        <begin position="1"/>
        <end position="19"/>
    </location>
</feature>
<dbReference type="InterPro" id="IPR018673">
    <property type="entry name" value="DUF2141"/>
</dbReference>
<dbReference type="EMBL" id="MDZA01000111">
    <property type="protein sequence ID" value="OGX90795.1"/>
    <property type="molecule type" value="Genomic_DNA"/>
</dbReference>
<dbReference type="AlphaFoldDB" id="A0A1G1TIV1"/>
<evidence type="ECO:0000313" key="2">
    <source>
        <dbReference type="EMBL" id="OGX90795.1"/>
    </source>
</evidence>
<evidence type="ECO:0000256" key="1">
    <source>
        <dbReference type="SAM" id="SignalP"/>
    </source>
</evidence>
<protein>
    <recommendedName>
        <fullName evidence="4">DUF2141 domain-containing protein</fullName>
    </recommendedName>
</protein>